<name>A0A377R4P1_9NEIS</name>
<dbReference type="RefSeq" id="WP_245944116.1">
    <property type="nucleotide sequence ID" value="NZ_UGJJ01000004.1"/>
</dbReference>
<protein>
    <submittedName>
        <fullName evidence="2">Uncharacterized protein</fullName>
    </submittedName>
</protein>
<sequence>MKPNIESGVIALSVSMPDATQRLTPETTPAAAVGKLFAQMVELLKSKDIAPQEILFAGVTEGCTQLAVRVPAGKETAIAAALMSKSETDLAGIKKTLSHYGLCAKIHTADGFVRSLIPETKPETYEYEVFQEETFRGKVINIGGKDETVPMKLLTENGEVSLTIDSTDLARRIGAHLFDYIECTGSGLLKLDAHSLKWQPVGGRFKIHSFEVLPEADYDAFLAKFRLIDSEWGAHRRPNPENRSHKERQLMIVLDNNALVFLYRPEGGQEDHSIRMKHLFECQKEQGGIFGIPAPVLSEFLIGEPSPAKRQEFLQLFGAKSRIFKILPFDMKSAAVCAIISTGSKTCQTKKAKNRAKKSKSTVRLCNRPKQQRTSVISHDKTY</sequence>
<dbReference type="Proteomes" id="UP000254293">
    <property type="component" value="Unassembled WGS sequence"/>
</dbReference>
<accession>A0A377R4P1</accession>
<proteinExistence type="predicted"/>
<dbReference type="AlphaFoldDB" id="A0A377R4P1"/>
<evidence type="ECO:0000256" key="1">
    <source>
        <dbReference type="SAM" id="MobiDB-lite"/>
    </source>
</evidence>
<gene>
    <name evidence="2" type="ORF">NCTC13336_02364</name>
</gene>
<feature type="compositionally biased region" description="Basic residues" evidence="1">
    <location>
        <begin position="350"/>
        <end position="361"/>
    </location>
</feature>
<evidence type="ECO:0000313" key="2">
    <source>
        <dbReference type="EMBL" id="STR03436.1"/>
    </source>
</evidence>
<evidence type="ECO:0000313" key="3">
    <source>
        <dbReference type="Proteomes" id="UP000254293"/>
    </source>
</evidence>
<keyword evidence="3" id="KW-1185">Reference proteome</keyword>
<organism evidence="2 3">
    <name type="scientific">Kingella potus</name>
    <dbReference type="NCBI Taxonomy" id="265175"/>
    <lineage>
        <taxon>Bacteria</taxon>
        <taxon>Pseudomonadati</taxon>
        <taxon>Pseudomonadota</taxon>
        <taxon>Betaproteobacteria</taxon>
        <taxon>Neisseriales</taxon>
        <taxon>Neisseriaceae</taxon>
        <taxon>Kingella</taxon>
    </lineage>
</organism>
<reference evidence="2 3" key="1">
    <citation type="submission" date="2018-06" db="EMBL/GenBank/DDBJ databases">
        <authorList>
            <consortium name="Pathogen Informatics"/>
            <person name="Doyle S."/>
        </authorList>
    </citation>
    <scope>NUCLEOTIDE SEQUENCE [LARGE SCALE GENOMIC DNA]</scope>
    <source>
        <strain evidence="2 3">NCTC13336</strain>
    </source>
</reference>
<feature type="region of interest" description="Disordered" evidence="1">
    <location>
        <begin position="350"/>
        <end position="383"/>
    </location>
</feature>
<dbReference type="EMBL" id="UGJJ01000004">
    <property type="protein sequence ID" value="STR03436.1"/>
    <property type="molecule type" value="Genomic_DNA"/>
</dbReference>